<protein>
    <submittedName>
        <fullName evidence="1">Uncharacterized protein</fullName>
    </submittedName>
</protein>
<dbReference type="Proteomes" id="UP000293360">
    <property type="component" value="Unassembled WGS sequence"/>
</dbReference>
<proteinExistence type="predicted"/>
<gene>
    <name evidence="1" type="ORF">DL764_000608</name>
</gene>
<sequence length="91" mass="10175">MRRGAECLTTRDVSLKTLTARIDRLLERGLIQETDVGPLTLKLILRAPVDGALELKLEPRDAGLKLMYGEEFPWRAGADQHFEEFPGSSGH</sequence>
<dbReference type="AlphaFoldDB" id="A0A4Q4TSK2"/>
<evidence type="ECO:0000313" key="2">
    <source>
        <dbReference type="Proteomes" id="UP000293360"/>
    </source>
</evidence>
<dbReference type="EMBL" id="QJNU01000018">
    <property type="protein sequence ID" value="RYP10425.1"/>
    <property type="molecule type" value="Genomic_DNA"/>
</dbReference>
<evidence type="ECO:0000313" key="1">
    <source>
        <dbReference type="EMBL" id="RYP10425.1"/>
    </source>
</evidence>
<accession>A0A4Q4TSK2</accession>
<dbReference type="OrthoDB" id="4707798at2759"/>
<organism evidence="1 2">
    <name type="scientific">Monosporascus ibericus</name>
    <dbReference type="NCBI Taxonomy" id="155417"/>
    <lineage>
        <taxon>Eukaryota</taxon>
        <taxon>Fungi</taxon>
        <taxon>Dikarya</taxon>
        <taxon>Ascomycota</taxon>
        <taxon>Pezizomycotina</taxon>
        <taxon>Sordariomycetes</taxon>
        <taxon>Xylariomycetidae</taxon>
        <taxon>Xylariales</taxon>
        <taxon>Xylariales incertae sedis</taxon>
        <taxon>Monosporascus</taxon>
    </lineage>
</organism>
<reference evidence="1 2" key="1">
    <citation type="submission" date="2018-06" db="EMBL/GenBank/DDBJ databases">
        <title>Complete Genomes of Monosporascus.</title>
        <authorList>
            <person name="Robinson A.J."/>
            <person name="Natvig D.O."/>
        </authorList>
    </citation>
    <scope>NUCLEOTIDE SEQUENCE [LARGE SCALE GENOMIC DNA]</scope>
    <source>
        <strain evidence="1 2">CBS 110550</strain>
    </source>
</reference>
<comment type="caution">
    <text evidence="1">The sequence shown here is derived from an EMBL/GenBank/DDBJ whole genome shotgun (WGS) entry which is preliminary data.</text>
</comment>
<name>A0A4Q4TSK2_9PEZI</name>
<keyword evidence="2" id="KW-1185">Reference proteome</keyword>